<dbReference type="Pfam" id="PF03466">
    <property type="entry name" value="LysR_substrate"/>
    <property type="match status" value="1"/>
</dbReference>
<dbReference type="RefSeq" id="WP_071208307.1">
    <property type="nucleotide sequence ID" value="NZ_MBFE02000009.1"/>
</dbReference>
<dbReference type="Proteomes" id="UP000179454">
    <property type="component" value="Unassembled WGS sequence"/>
</dbReference>
<evidence type="ECO:0000313" key="7">
    <source>
        <dbReference type="Proteomes" id="UP000179454"/>
    </source>
</evidence>
<dbReference type="InterPro" id="IPR005119">
    <property type="entry name" value="LysR_subst-bd"/>
</dbReference>
<reference evidence="6" key="1">
    <citation type="submission" date="2019-11" db="EMBL/GenBank/DDBJ databases">
        <title>Whole-genome sequencing of Allorhizobium vitis.</title>
        <authorList>
            <person name="Gan H.M."/>
            <person name="Savka M.A."/>
        </authorList>
    </citation>
    <scope>NUCLEOTIDE SEQUENCE [LARGE SCALE GENOMIC DNA]</scope>
    <source>
        <strain evidence="6">T1/7</strain>
    </source>
</reference>
<name>A0ABW9THL3_AGRVI</name>
<dbReference type="Gene3D" id="1.10.10.10">
    <property type="entry name" value="Winged helix-like DNA-binding domain superfamily/Winged helix DNA-binding domain"/>
    <property type="match status" value="1"/>
</dbReference>
<evidence type="ECO:0000256" key="3">
    <source>
        <dbReference type="ARBA" id="ARBA00023125"/>
    </source>
</evidence>
<feature type="domain" description="HTH lysR-type" evidence="5">
    <location>
        <begin position="6"/>
        <end position="63"/>
    </location>
</feature>
<dbReference type="SUPFAM" id="SSF46785">
    <property type="entry name" value="Winged helix' DNA-binding domain"/>
    <property type="match status" value="1"/>
</dbReference>
<dbReference type="EMBL" id="MBFE02000009">
    <property type="protein sequence ID" value="MUO43010.1"/>
    <property type="molecule type" value="Genomic_DNA"/>
</dbReference>
<evidence type="ECO:0000256" key="1">
    <source>
        <dbReference type="ARBA" id="ARBA00009437"/>
    </source>
</evidence>
<keyword evidence="4" id="KW-0804">Transcription</keyword>
<dbReference type="PROSITE" id="PS50931">
    <property type="entry name" value="HTH_LYSR"/>
    <property type="match status" value="1"/>
</dbReference>
<evidence type="ECO:0000256" key="2">
    <source>
        <dbReference type="ARBA" id="ARBA00023015"/>
    </source>
</evidence>
<dbReference type="InterPro" id="IPR000847">
    <property type="entry name" value="LysR_HTH_N"/>
</dbReference>
<gene>
    <name evidence="6" type="ORF">BBL17_014570</name>
</gene>
<organism evidence="6 7">
    <name type="scientific">Agrobacterium vitis</name>
    <name type="common">Rhizobium vitis</name>
    <dbReference type="NCBI Taxonomy" id="373"/>
    <lineage>
        <taxon>Bacteria</taxon>
        <taxon>Pseudomonadati</taxon>
        <taxon>Pseudomonadota</taxon>
        <taxon>Alphaproteobacteria</taxon>
        <taxon>Hyphomicrobiales</taxon>
        <taxon>Rhizobiaceae</taxon>
        <taxon>Rhizobium/Agrobacterium group</taxon>
        <taxon>Agrobacterium</taxon>
    </lineage>
</organism>
<accession>A0ABW9THL3</accession>
<sequence>MPRKLPSLNAVKVFEAVVRHGTTVGAAAEIGVTHGAISRQIQQLEDWIGRPLFRRETGRLVVADAGSAYAEIVGQALDLLHDGTQALLDVSDNVVRVTTTASFASEWLIPRLQDFRSRHPHIDIWVEEGKEIVNPRSGGCDLAIRMGLGDWSGVHTELLMGDRLLPVCSPEIAGKLEHPRDLAKFPLLHDDDPHAQWSHWLSKAGIDMTPATAKRFDRGSRFASSSLILRAAVAGQGVALARERLAGSWLESGKLVRPFLASVELDSAYWLVTRHGIEPRRPLRIFVAWLREQAGAPHKS</sequence>
<dbReference type="CDD" id="cd08432">
    <property type="entry name" value="PBP2_GcdR_TrpI_HvrB_AmpR_like"/>
    <property type="match status" value="1"/>
</dbReference>
<dbReference type="Pfam" id="PF00126">
    <property type="entry name" value="HTH_1"/>
    <property type="match status" value="1"/>
</dbReference>
<dbReference type="PANTHER" id="PTHR30537:SF74">
    <property type="entry name" value="HTH-TYPE TRANSCRIPTIONAL REGULATOR TRPI"/>
    <property type="match status" value="1"/>
</dbReference>
<dbReference type="InterPro" id="IPR036388">
    <property type="entry name" value="WH-like_DNA-bd_sf"/>
</dbReference>
<dbReference type="InterPro" id="IPR036390">
    <property type="entry name" value="WH_DNA-bd_sf"/>
</dbReference>
<dbReference type="PANTHER" id="PTHR30537">
    <property type="entry name" value="HTH-TYPE TRANSCRIPTIONAL REGULATOR"/>
    <property type="match status" value="1"/>
</dbReference>
<comment type="similarity">
    <text evidence="1">Belongs to the LysR transcriptional regulatory family.</text>
</comment>
<protein>
    <submittedName>
        <fullName evidence="6">LysR family transcriptional regulator</fullName>
    </submittedName>
</protein>
<keyword evidence="2" id="KW-0805">Transcription regulation</keyword>
<comment type="caution">
    <text evidence="6">The sequence shown here is derived from an EMBL/GenBank/DDBJ whole genome shotgun (WGS) entry which is preliminary data.</text>
</comment>
<proteinExistence type="inferred from homology"/>
<dbReference type="SUPFAM" id="SSF53850">
    <property type="entry name" value="Periplasmic binding protein-like II"/>
    <property type="match status" value="1"/>
</dbReference>
<keyword evidence="7" id="KW-1185">Reference proteome</keyword>
<evidence type="ECO:0000313" key="6">
    <source>
        <dbReference type="EMBL" id="MUO43010.1"/>
    </source>
</evidence>
<keyword evidence="3" id="KW-0238">DNA-binding</keyword>
<dbReference type="InterPro" id="IPR058163">
    <property type="entry name" value="LysR-type_TF_proteobact-type"/>
</dbReference>
<dbReference type="Gene3D" id="3.40.190.10">
    <property type="entry name" value="Periplasmic binding protein-like II"/>
    <property type="match status" value="2"/>
</dbReference>
<evidence type="ECO:0000259" key="5">
    <source>
        <dbReference type="PROSITE" id="PS50931"/>
    </source>
</evidence>
<evidence type="ECO:0000256" key="4">
    <source>
        <dbReference type="ARBA" id="ARBA00023163"/>
    </source>
</evidence>